<proteinExistence type="predicted"/>
<dbReference type="Pfam" id="PF01261">
    <property type="entry name" value="AP_endonuc_2"/>
    <property type="match status" value="1"/>
</dbReference>
<organism evidence="2 3">
    <name type="scientific">Zhenhengia yiwuensis</name>
    <dbReference type="NCBI Taxonomy" id="2763666"/>
    <lineage>
        <taxon>Bacteria</taxon>
        <taxon>Bacillati</taxon>
        <taxon>Bacillota</taxon>
        <taxon>Clostridia</taxon>
        <taxon>Lachnospirales</taxon>
        <taxon>Lachnospiraceae</taxon>
        <taxon>Zhenhengia</taxon>
    </lineage>
</organism>
<dbReference type="RefSeq" id="WP_249332537.1">
    <property type="nucleotide sequence ID" value="NZ_JACRSY010000011.1"/>
</dbReference>
<keyword evidence="2" id="KW-0413">Isomerase</keyword>
<dbReference type="Proteomes" id="UP000655830">
    <property type="component" value="Unassembled WGS sequence"/>
</dbReference>
<comment type="caution">
    <text evidence="2">The sequence shown here is derived from an EMBL/GenBank/DDBJ whole genome shotgun (WGS) entry which is preliminary data.</text>
</comment>
<dbReference type="InterPro" id="IPR036237">
    <property type="entry name" value="Xyl_isomerase-like_sf"/>
</dbReference>
<gene>
    <name evidence="2" type="ORF">H8718_08205</name>
</gene>
<dbReference type="InterPro" id="IPR013022">
    <property type="entry name" value="Xyl_isomerase-like_TIM-brl"/>
</dbReference>
<evidence type="ECO:0000313" key="2">
    <source>
        <dbReference type="EMBL" id="MBC8579511.1"/>
    </source>
</evidence>
<dbReference type="InterPro" id="IPR050312">
    <property type="entry name" value="IolE/XylAMocC-like"/>
</dbReference>
<sequence length="240" mass="27432">MSKLAVQLYTVREEAGKDFIGTLEKIAALGYEGVEFAGFFDIPANVLKNQLDRLGLTPVGSHTSIEQLVDHLDEVITYNKTIGNSNIVCPWSEVKDEESLELLVAQLKKVVQRLQDEDMILLYHNHDHEFKKIGENYLLDLLFEKCEGLYAEVDTYWVHHAGVDVIEYLMKYKDRVKLIHLKDGIGNELKAIGEGTAPVKQVMELMQKWPIEWVIVENDEPSPTGLKDIERSMICIKNQF</sequence>
<dbReference type="PANTHER" id="PTHR12110">
    <property type="entry name" value="HYDROXYPYRUVATE ISOMERASE"/>
    <property type="match status" value="1"/>
</dbReference>
<keyword evidence="3" id="KW-1185">Reference proteome</keyword>
<feature type="domain" description="Xylose isomerase-like TIM barrel" evidence="1">
    <location>
        <begin position="23"/>
        <end position="226"/>
    </location>
</feature>
<protein>
    <submittedName>
        <fullName evidence="2">Sugar phosphate isomerase/epimerase</fullName>
    </submittedName>
</protein>
<dbReference type="AlphaFoldDB" id="A0A926EH43"/>
<name>A0A926EH43_9FIRM</name>
<evidence type="ECO:0000313" key="3">
    <source>
        <dbReference type="Proteomes" id="UP000655830"/>
    </source>
</evidence>
<evidence type="ECO:0000259" key="1">
    <source>
        <dbReference type="Pfam" id="PF01261"/>
    </source>
</evidence>
<dbReference type="EMBL" id="JACRSY010000011">
    <property type="protein sequence ID" value="MBC8579511.1"/>
    <property type="molecule type" value="Genomic_DNA"/>
</dbReference>
<accession>A0A926EH43</accession>
<dbReference type="Gene3D" id="3.20.20.150">
    <property type="entry name" value="Divalent-metal-dependent TIM barrel enzymes"/>
    <property type="match status" value="1"/>
</dbReference>
<dbReference type="GO" id="GO:0016853">
    <property type="term" value="F:isomerase activity"/>
    <property type="evidence" value="ECO:0007669"/>
    <property type="project" value="UniProtKB-KW"/>
</dbReference>
<dbReference type="SUPFAM" id="SSF51658">
    <property type="entry name" value="Xylose isomerase-like"/>
    <property type="match status" value="1"/>
</dbReference>
<dbReference type="PANTHER" id="PTHR12110:SF41">
    <property type="entry name" value="INOSOSE DEHYDRATASE"/>
    <property type="match status" value="1"/>
</dbReference>
<reference evidence="2" key="1">
    <citation type="submission" date="2020-08" db="EMBL/GenBank/DDBJ databases">
        <title>Genome public.</title>
        <authorList>
            <person name="Liu C."/>
            <person name="Sun Q."/>
        </authorList>
    </citation>
    <scope>NUCLEOTIDE SEQUENCE</scope>
    <source>
        <strain evidence="2">NSJ-12</strain>
    </source>
</reference>